<name>A0A084JQD7_9FIRM</name>
<evidence type="ECO:0000313" key="8">
    <source>
        <dbReference type="EMBL" id="KEZ91171.1"/>
    </source>
</evidence>
<evidence type="ECO:0000313" key="9">
    <source>
        <dbReference type="Proteomes" id="UP000028525"/>
    </source>
</evidence>
<dbReference type="SUPFAM" id="SSF56349">
    <property type="entry name" value="DNA breaking-rejoining enzymes"/>
    <property type="match status" value="1"/>
</dbReference>
<dbReference type="Gene3D" id="1.10.150.130">
    <property type="match status" value="1"/>
</dbReference>
<keyword evidence="4" id="KW-0233">DNA recombination</keyword>
<evidence type="ECO:0000256" key="1">
    <source>
        <dbReference type="ARBA" id="ARBA00008857"/>
    </source>
</evidence>
<evidence type="ECO:0008006" key="10">
    <source>
        <dbReference type="Google" id="ProtNLM"/>
    </source>
</evidence>
<gene>
    <name evidence="8" type="ORF">IO98_05365</name>
</gene>
<comment type="similarity">
    <text evidence="1">Belongs to the 'phage' integrase family.</text>
</comment>
<proteinExistence type="inferred from homology"/>
<protein>
    <recommendedName>
        <fullName evidence="10">Tyr recombinase domain-containing protein</fullName>
    </recommendedName>
</protein>
<dbReference type="GO" id="GO:0006310">
    <property type="term" value="P:DNA recombination"/>
    <property type="evidence" value="ECO:0007669"/>
    <property type="project" value="UniProtKB-KW"/>
</dbReference>
<dbReference type="AlphaFoldDB" id="A0A084JQD7"/>
<organism evidence="8 9">
    <name type="scientific">Lacrimispora celerecrescens</name>
    <dbReference type="NCBI Taxonomy" id="29354"/>
    <lineage>
        <taxon>Bacteria</taxon>
        <taxon>Bacillati</taxon>
        <taxon>Bacillota</taxon>
        <taxon>Clostridia</taxon>
        <taxon>Lachnospirales</taxon>
        <taxon>Lachnospiraceae</taxon>
        <taxon>Lacrimispora</taxon>
    </lineage>
</organism>
<evidence type="ECO:0000259" key="6">
    <source>
        <dbReference type="PROSITE" id="PS51898"/>
    </source>
</evidence>
<feature type="domain" description="Core-binding (CB)" evidence="7">
    <location>
        <begin position="97"/>
        <end position="182"/>
    </location>
</feature>
<dbReference type="InterPro" id="IPR011010">
    <property type="entry name" value="DNA_brk_join_enz"/>
</dbReference>
<reference evidence="8 9" key="1">
    <citation type="submission" date="2014-07" db="EMBL/GenBank/DDBJ databases">
        <title>Draft genome of Clostridium celerecrescens 152B isolated from sediments associated with methane hydrate from Krishna Godavari basin.</title>
        <authorList>
            <person name="Honkalas V.S."/>
            <person name="Dabir A.P."/>
            <person name="Arora P."/>
            <person name="Dhakephalkar P.K."/>
        </authorList>
    </citation>
    <scope>NUCLEOTIDE SEQUENCE [LARGE SCALE GENOMIC DNA]</scope>
    <source>
        <strain evidence="8 9">152B</strain>
    </source>
</reference>
<evidence type="ECO:0000256" key="5">
    <source>
        <dbReference type="PROSITE-ProRule" id="PRU01248"/>
    </source>
</evidence>
<comment type="caution">
    <text evidence="8">The sequence shown here is derived from an EMBL/GenBank/DDBJ whole genome shotgun (WGS) entry which is preliminary data.</text>
</comment>
<dbReference type="Gene3D" id="1.10.443.10">
    <property type="entry name" value="Intergrase catalytic core"/>
    <property type="match status" value="1"/>
</dbReference>
<dbReference type="InterPro" id="IPR010998">
    <property type="entry name" value="Integrase_recombinase_N"/>
</dbReference>
<dbReference type="Pfam" id="PF00589">
    <property type="entry name" value="Phage_integrase"/>
    <property type="match status" value="1"/>
</dbReference>
<dbReference type="InterPro" id="IPR002104">
    <property type="entry name" value="Integrase_catalytic"/>
</dbReference>
<keyword evidence="9" id="KW-1185">Reference proteome</keyword>
<dbReference type="InterPro" id="IPR013762">
    <property type="entry name" value="Integrase-like_cat_sf"/>
</dbReference>
<dbReference type="GO" id="GO:0003677">
    <property type="term" value="F:DNA binding"/>
    <property type="evidence" value="ECO:0007669"/>
    <property type="project" value="UniProtKB-UniRule"/>
</dbReference>
<evidence type="ECO:0000256" key="4">
    <source>
        <dbReference type="ARBA" id="ARBA00023172"/>
    </source>
</evidence>
<dbReference type="OrthoDB" id="1899549at2"/>
<evidence type="ECO:0000259" key="7">
    <source>
        <dbReference type="PROSITE" id="PS51900"/>
    </source>
</evidence>
<keyword evidence="3 5" id="KW-0238">DNA-binding</keyword>
<dbReference type="RefSeq" id="WP_038278665.1">
    <property type="nucleotide sequence ID" value="NZ_JPME01000007.1"/>
</dbReference>
<dbReference type="Proteomes" id="UP000028525">
    <property type="component" value="Unassembled WGS sequence"/>
</dbReference>
<sequence>MTKDISEGTKLSLLKEALENGSIDVGSVLDTIMATKREQVKKIHTYAITAPSHEKGRWQTWYKDKYGKRINIKAPTEEKLLDKLIPIYLSDSNIEKMTFHELYEEWLDYKKSVVNSSNTITRHGQHYRKYFEPSALHNHKVIKIDELLLETECNRIIKNFNLSRKEWTNARTILNGMFEYAVRKRYLVDNPLDKVQILVKFKQVVKKTGKTETYNSDELKELTLYLDRMYAETHDTSFSAIKLNFLLGLRVGELVALKWEDYSENHLHILREEVRNQTTNHYEVVEHTKTNRDRFVVLVPKASDILKKIDSQGDFIFMRDGNRITSRQVAYVLEKYAERQGLSTKSTHKMRKTFASNLNANGVPLDCIRELLGHSNLNTTLGYIYNPLTEKETFDLISKAL</sequence>
<evidence type="ECO:0000256" key="3">
    <source>
        <dbReference type="ARBA" id="ARBA00023125"/>
    </source>
</evidence>
<dbReference type="EMBL" id="JPME01000007">
    <property type="protein sequence ID" value="KEZ91171.1"/>
    <property type="molecule type" value="Genomic_DNA"/>
</dbReference>
<dbReference type="GO" id="GO:0015074">
    <property type="term" value="P:DNA integration"/>
    <property type="evidence" value="ECO:0007669"/>
    <property type="project" value="UniProtKB-KW"/>
</dbReference>
<evidence type="ECO:0000256" key="2">
    <source>
        <dbReference type="ARBA" id="ARBA00022908"/>
    </source>
</evidence>
<dbReference type="InterPro" id="IPR050808">
    <property type="entry name" value="Phage_Integrase"/>
</dbReference>
<keyword evidence="2" id="KW-0229">DNA integration</keyword>
<dbReference type="PANTHER" id="PTHR30629">
    <property type="entry name" value="PROPHAGE INTEGRASE"/>
    <property type="match status" value="1"/>
</dbReference>
<accession>A0A084JQD7</accession>
<dbReference type="InterPro" id="IPR044068">
    <property type="entry name" value="CB"/>
</dbReference>
<dbReference type="PANTHER" id="PTHR30629:SF2">
    <property type="entry name" value="PROPHAGE INTEGRASE INTS-RELATED"/>
    <property type="match status" value="1"/>
</dbReference>
<dbReference type="PROSITE" id="PS51900">
    <property type="entry name" value="CB"/>
    <property type="match status" value="1"/>
</dbReference>
<feature type="domain" description="Tyr recombinase" evidence="6">
    <location>
        <begin position="209"/>
        <end position="398"/>
    </location>
</feature>
<dbReference type="PROSITE" id="PS51898">
    <property type="entry name" value="TYR_RECOMBINASE"/>
    <property type="match status" value="1"/>
</dbReference>
<dbReference type="STRING" id="29354.IO98_05365"/>